<evidence type="ECO:0000313" key="3">
    <source>
        <dbReference type="EMBL" id="WAW15260.1"/>
    </source>
</evidence>
<accession>A0ABY7JQ70</accession>
<dbReference type="InterPro" id="IPR056083">
    <property type="entry name" value="DUF7666"/>
</dbReference>
<dbReference type="EMBL" id="CP114052">
    <property type="protein sequence ID" value="WAW15260.1"/>
    <property type="molecule type" value="Genomic_DNA"/>
</dbReference>
<proteinExistence type="predicted"/>
<keyword evidence="4" id="KW-1185">Reference proteome</keyword>
<protein>
    <recommendedName>
        <fullName evidence="2">DUF7666 domain-containing protein</fullName>
    </recommendedName>
</protein>
<dbReference type="Proteomes" id="UP001164187">
    <property type="component" value="Chromosome"/>
</dbReference>
<name>A0ABY7JQ70_9FIRM</name>
<organism evidence="3 4">
    <name type="scientific">Peptostreptococcus equinus</name>
    <dbReference type="NCBI Taxonomy" id="3003601"/>
    <lineage>
        <taxon>Bacteria</taxon>
        <taxon>Bacillati</taxon>
        <taxon>Bacillota</taxon>
        <taxon>Clostridia</taxon>
        <taxon>Peptostreptococcales</taxon>
        <taxon>Peptostreptococcaceae</taxon>
        <taxon>Peptostreptococcus</taxon>
    </lineage>
</organism>
<reference evidence="3" key="1">
    <citation type="submission" date="2022-12" db="EMBL/GenBank/DDBJ databases">
        <title>Peptostreptococcus.</title>
        <authorList>
            <person name="Lee S.H."/>
        </authorList>
    </citation>
    <scope>NUCLEOTIDE SEQUENCE</scope>
    <source>
        <strain evidence="3">CBA3647</strain>
    </source>
</reference>
<gene>
    <name evidence="3" type="ORF">O0R46_02075</name>
</gene>
<evidence type="ECO:0000313" key="4">
    <source>
        <dbReference type="Proteomes" id="UP001164187"/>
    </source>
</evidence>
<feature type="compositionally biased region" description="Low complexity" evidence="1">
    <location>
        <begin position="116"/>
        <end position="179"/>
    </location>
</feature>
<dbReference type="Pfam" id="PF24703">
    <property type="entry name" value="DUF7666"/>
    <property type="match status" value="1"/>
</dbReference>
<feature type="region of interest" description="Disordered" evidence="1">
    <location>
        <begin position="116"/>
        <end position="186"/>
    </location>
</feature>
<dbReference type="RefSeq" id="WP_269311948.1">
    <property type="nucleotide sequence ID" value="NZ_CP114052.1"/>
</dbReference>
<evidence type="ECO:0000259" key="2">
    <source>
        <dbReference type="Pfam" id="PF24703"/>
    </source>
</evidence>
<feature type="domain" description="DUF7666" evidence="2">
    <location>
        <begin position="1"/>
        <end position="94"/>
    </location>
</feature>
<evidence type="ECO:0000256" key="1">
    <source>
        <dbReference type="SAM" id="MobiDB-lite"/>
    </source>
</evidence>
<dbReference type="InterPro" id="IPR002989">
    <property type="entry name" value="Mycobac_pentapep"/>
</dbReference>
<dbReference type="Pfam" id="PF01469">
    <property type="entry name" value="Pentapeptide_2"/>
    <property type="match status" value="1"/>
</dbReference>
<sequence>MKGYKVFNPDWKCRDFQYSVGEEYAIDEEPIICKRGFHFCKELNDCFNYYNFDGDNKVAEIEALGSIDEKGDDTKCCTNKIKIVRALTWEEVLQLVNTGKCNSGRMNSGNWNSGYWNSGNRNSGDRNSGNRNSGNRNSGDWNSGNRNSGNRNSGYMNSGDRNSGNRNSGYRNSGNRNSGDFNSGDFNKTNNSSGCFNTEEQFITMFNEPTKMTLREWRNSDAYYLLNEIEKLNTKWIVVEDMTDEEKENFPDHKTTGGYLKKLDESEKPQIWWDKLSKSNKQIIKAIPNFDQKIFEEITGIDMGE</sequence>